<dbReference type="AlphaFoldDB" id="A0AAV3XBY6"/>
<comment type="caution">
    <text evidence="5">The sequence shown here is derived from an EMBL/GenBank/DDBJ whole genome shotgun (WGS) entry which is preliminary data.</text>
</comment>
<keyword evidence="6" id="KW-1185">Reference proteome</keyword>
<organism evidence="5 6">
    <name type="scientific">Microseira wollei NIES-4236</name>
    <dbReference type="NCBI Taxonomy" id="2530354"/>
    <lineage>
        <taxon>Bacteria</taxon>
        <taxon>Bacillati</taxon>
        <taxon>Cyanobacteriota</taxon>
        <taxon>Cyanophyceae</taxon>
        <taxon>Oscillatoriophycideae</taxon>
        <taxon>Aerosakkonematales</taxon>
        <taxon>Aerosakkonemataceae</taxon>
        <taxon>Microseira</taxon>
    </lineage>
</organism>
<dbReference type="EMBL" id="BLAY01000036">
    <property type="protein sequence ID" value="GET37919.1"/>
    <property type="molecule type" value="Genomic_DNA"/>
</dbReference>
<gene>
    <name evidence="5" type="ORF">MiSe_26730</name>
</gene>
<keyword evidence="2" id="KW-0732">Signal</keyword>
<dbReference type="RefSeq" id="WP_226580212.1">
    <property type="nucleotide sequence ID" value="NZ_BLAY01000036.1"/>
</dbReference>
<evidence type="ECO:0000256" key="2">
    <source>
        <dbReference type="ARBA" id="ARBA00022729"/>
    </source>
</evidence>
<reference evidence="5" key="1">
    <citation type="submission" date="2019-10" db="EMBL/GenBank/DDBJ databases">
        <title>Draft genome sequece of Microseira wollei NIES-4236.</title>
        <authorList>
            <person name="Yamaguchi H."/>
            <person name="Suzuki S."/>
            <person name="Kawachi M."/>
        </authorList>
    </citation>
    <scope>NUCLEOTIDE SEQUENCE</scope>
    <source>
        <strain evidence="5">NIES-4236</strain>
    </source>
</reference>
<evidence type="ECO:0000313" key="5">
    <source>
        <dbReference type="EMBL" id="GET37919.1"/>
    </source>
</evidence>
<dbReference type="CDD" id="cd10918">
    <property type="entry name" value="CE4_NodB_like_5s_6s"/>
    <property type="match status" value="1"/>
</dbReference>
<proteinExistence type="predicted"/>
<sequence>MKKFIKFKKSKSFILGFCLTFIVVLATNWLILNLTAPRIPILGFHSIIDSPPPNNGSPQQPLDSDYTKQDLQQFLDYLVRQDFWFLSTQDLYDYFIAKSQPLPPQRIGQRPIMISFDDSYKTYYTNLLPVLELLEQTYNKKVKVVLFLNPGSLAKDQTKSTTHLNCGDLREGLRKGFFDLQSHGLTHKDLTKINPQELDFELSESQKQLRQCTEGLDNKTVGIHLAYPYGNMNKQVEAAAAKYYLSGYLYNSRIFKLGWLKSPYQIPRLSVNRQKTSERLIKMAERALKVTVK</sequence>
<dbReference type="PROSITE" id="PS51677">
    <property type="entry name" value="NODB"/>
    <property type="match status" value="1"/>
</dbReference>
<keyword evidence="3" id="KW-0472">Membrane</keyword>
<evidence type="ECO:0000256" key="3">
    <source>
        <dbReference type="SAM" id="Phobius"/>
    </source>
</evidence>
<dbReference type="GO" id="GO:0016810">
    <property type="term" value="F:hydrolase activity, acting on carbon-nitrogen (but not peptide) bonds"/>
    <property type="evidence" value="ECO:0007669"/>
    <property type="project" value="InterPro"/>
</dbReference>
<dbReference type="InterPro" id="IPR011330">
    <property type="entry name" value="Glyco_hydro/deAcase_b/a-brl"/>
</dbReference>
<evidence type="ECO:0000313" key="6">
    <source>
        <dbReference type="Proteomes" id="UP001050975"/>
    </source>
</evidence>
<dbReference type="Gene3D" id="3.20.20.370">
    <property type="entry name" value="Glycoside hydrolase/deacetylase"/>
    <property type="match status" value="1"/>
</dbReference>
<dbReference type="PANTHER" id="PTHR34216">
    <property type="match status" value="1"/>
</dbReference>
<dbReference type="GO" id="GO:0005975">
    <property type="term" value="P:carbohydrate metabolic process"/>
    <property type="evidence" value="ECO:0007669"/>
    <property type="project" value="InterPro"/>
</dbReference>
<dbReference type="InterPro" id="IPR051398">
    <property type="entry name" value="Polysacch_Deacetylase"/>
</dbReference>
<protein>
    <recommendedName>
        <fullName evidence="4">NodB homology domain-containing protein</fullName>
    </recommendedName>
</protein>
<keyword evidence="3" id="KW-1133">Transmembrane helix</keyword>
<accession>A0AAV3XBY6</accession>
<comment type="subcellular location">
    <subcellularLocation>
        <location evidence="1">Secreted</location>
    </subcellularLocation>
</comment>
<dbReference type="PANTHER" id="PTHR34216:SF3">
    <property type="entry name" value="POLY-BETA-1,6-N-ACETYL-D-GLUCOSAMINE N-DEACETYLASE"/>
    <property type="match status" value="1"/>
</dbReference>
<evidence type="ECO:0000256" key="1">
    <source>
        <dbReference type="ARBA" id="ARBA00004613"/>
    </source>
</evidence>
<dbReference type="Pfam" id="PF01522">
    <property type="entry name" value="Polysacc_deac_1"/>
    <property type="match status" value="1"/>
</dbReference>
<name>A0AAV3XBY6_9CYAN</name>
<keyword evidence="3" id="KW-0812">Transmembrane</keyword>
<feature type="transmembrane region" description="Helical" evidence="3">
    <location>
        <begin position="12"/>
        <end position="32"/>
    </location>
</feature>
<dbReference type="SUPFAM" id="SSF88713">
    <property type="entry name" value="Glycoside hydrolase/deacetylase"/>
    <property type="match status" value="1"/>
</dbReference>
<dbReference type="Proteomes" id="UP001050975">
    <property type="component" value="Unassembled WGS sequence"/>
</dbReference>
<dbReference type="InterPro" id="IPR002509">
    <property type="entry name" value="NODB_dom"/>
</dbReference>
<feature type="domain" description="NodB homology" evidence="4">
    <location>
        <begin position="110"/>
        <end position="293"/>
    </location>
</feature>
<evidence type="ECO:0000259" key="4">
    <source>
        <dbReference type="PROSITE" id="PS51677"/>
    </source>
</evidence>
<dbReference type="GO" id="GO:0005576">
    <property type="term" value="C:extracellular region"/>
    <property type="evidence" value="ECO:0007669"/>
    <property type="project" value="UniProtKB-SubCell"/>
</dbReference>